<dbReference type="InterPro" id="IPR007433">
    <property type="entry name" value="DUF481"/>
</dbReference>
<accession>A0AAN1WF81</accession>
<evidence type="ECO:0000313" key="3">
    <source>
        <dbReference type="Proteomes" id="UP001320119"/>
    </source>
</evidence>
<keyword evidence="1" id="KW-1133">Transmembrane helix</keyword>
<keyword evidence="1" id="KW-0472">Membrane</keyword>
<organism evidence="2 3">
    <name type="scientific">Marinagarivorans cellulosilyticus</name>
    <dbReference type="NCBI Taxonomy" id="2721545"/>
    <lineage>
        <taxon>Bacteria</taxon>
        <taxon>Pseudomonadati</taxon>
        <taxon>Pseudomonadota</taxon>
        <taxon>Gammaproteobacteria</taxon>
        <taxon>Cellvibrionales</taxon>
        <taxon>Cellvibrionaceae</taxon>
        <taxon>Marinagarivorans</taxon>
    </lineage>
</organism>
<dbReference type="Proteomes" id="UP001320119">
    <property type="component" value="Chromosome"/>
</dbReference>
<keyword evidence="1" id="KW-0812">Transmembrane</keyword>
<evidence type="ECO:0000256" key="1">
    <source>
        <dbReference type="SAM" id="Phobius"/>
    </source>
</evidence>
<keyword evidence="3" id="KW-1185">Reference proteome</keyword>
<dbReference type="AlphaFoldDB" id="A0AAN1WF81"/>
<gene>
    <name evidence="2" type="ORF">MARGE09_P0709</name>
</gene>
<evidence type="ECO:0000313" key="2">
    <source>
        <dbReference type="EMBL" id="BCD96509.1"/>
    </source>
</evidence>
<reference evidence="2 3" key="1">
    <citation type="journal article" date="2022" name="IScience">
        <title>An ultrasensitive nanofiber-based assay for enzymatic hydrolysis and deep-sea microbial degradation of cellulose.</title>
        <authorList>
            <person name="Tsudome M."/>
            <person name="Tachioka M."/>
            <person name="Miyazaki M."/>
            <person name="Uchimura K."/>
            <person name="Tsuda M."/>
            <person name="Takaki Y."/>
            <person name="Deguchi S."/>
        </authorList>
    </citation>
    <scope>NUCLEOTIDE SEQUENCE [LARGE SCALE GENOMIC DNA]</scope>
    <source>
        <strain evidence="2 3">GE09</strain>
    </source>
</reference>
<dbReference type="EMBL" id="AP023086">
    <property type="protein sequence ID" value="BCD96509.1"/>
    <property type="molecule type" value="Genomic_DNA"/>
</dbReference>
<proteinExistence type="predicted"/>
<dbReference type="RefSeq" id="WP_236986005.1">
    <property type="nucleotide sequence ID" value="NZ_AP023086.1"/>
</dbReference>
<name>A0AAN1WF81_9GAMM</name>
<dbReference type="Pfam" id="PF04338">
    <property type="entry name" value="DUF481"/>
    <property type="match status" value="1"/>
</dbReference>
<sequence>MPNYFFQHDEGFILRIQSLAAAICFLTAAPSWAISNIESQRPGALKEGFSGQLSVGLSGKTGDKREEDYTFNARLNYRQDKNLFFVIGSHEYGSTRTIKDTDEAFIHGRWMHSFNAKWAGEAFTQWEEDEFANLESRTLLGGGARYLTAHKENVYILALGLGAFREHETLDLSTYKQDTNTWRINAYYSYSHNLNKNTSIASTTYLQPSSDNFDDVRVLFTFSLDVKMTDSLKLSVGYQAKHDSQPAKNLAADPIIDNNKTNTEYSTTLSYQF</sequence>
<dbReference type="KEGG" id="marq:MARGE09_P0709"/>
<protein>
    <recommendedName>
        <fullName evidence="4">DUF481 domain-containing protein</fullName>
    </recommendedName>
</protein>
<evidence type="ECO:0008006" key="4">
    <source>
        <dbReference type="Google" id="ProtNLM"/>
    </source>
</evidence>
<feature type="transmembrane region" description="Helical" evidence="1">
    <location>
        <begin position="12"/>
        <end position="33"/>
    </location>
</feature>